<dbReference type="Proteomes" id="UP001597197">
    <property type="component" value="Unassembled WGS sequence"/>
</dbReference>
<dbReference type="CDD" id="cd00761">
    <property type="entry name" value="Glyco_tranf_GTA_type"/>
    <property type="match status" value="1"/>
</dbReference>
<reference evidence="3" key="1">
    <citation type="journal article" date="2019" name="Int. J. Syst. Evol. Microbiol.">
        <title>The Global Catalogue of Microorganisms (GCM) 10K type strain sequencing project: providing services to taxonomists for standard genome sequencing and annotation.</title>
        <authorList>
            <consortium name="The Broad Institute Genomics Platform"/>
            <consortium name="The Broad Institute Genome Sequencing Center for Infectious Disease"/>
            <person name="Wu L."/>
            <person name="Ma J."/>
        </authorList>
    </citation>
    <scope>NUCLEOTIDE SEQUENCE [LARGE SCALE GENOMIC DNA]</scope>
    <source>
        <strain evidence="3">CGMCC 1.15795</strain>
    </source>
</reference>
<gene>
    <name evidence="2" type="ORF">ACFSDX_07450</name>
</gene>
<sequence length="309" mass="36325">MFVSIIVPNYNHAPYLAERIDSILAQTHQQFELILLDDCSTDDSRAVLERYRHHPRVNQVVFNTENSGTTFKQWAKGIELAQYEWIWLAESDDWCEPTLLETLIAGITPATCIAFCMSVAIKGNDILYVNQSKFLHQTLRGLDFVRERMLRITAISNASQAIFRKEVYYKIDKSFTTYKFSGDYLFWMLVAQHGEVYIAGKYLNYFRKHDKDVTSPSLKNGQAYREYLRIMRTVQDHAIISDEERVRLLILKFNELLWDNRVEELYRKEISALYHADLGNQLFSTRTYQLMGKRSYAKVLLHRLFSTKQ</sequence>
<dbReference type="EMBL" id="JBHUFD010000002">
    <property type="protein sequence ID" value="MFD1872257.1"/>
    <property type="molecule type" value="Genomic_DNA"/>
</dbReference>
<evidence type="ECO:0000313" key="3">
    <source>
        <dbReference type="Proteomes" id="UP001597197"/>
    </source>
</evidence>
<organism evidence="2 3">
    <name type="scientific">Hymenobacter bucti</name>
    <dbReference type="NCBI Taxonomy" id="1844114"/>
    <lineage>
        <taxon>Bacteria</taxon>
        <taxon>Pseudomonadati</taxon>
        <taxon>Bacteroidota</taxon>
        <taxon>Cytophagia</taxon>
        <taxon>Cytophagales</taxon>
        <taxon>Hymenobacteraceae</taxon>
        <taxon>Hymenobacter</taxon>
    </lineage>
</organism>
<proteinExistence type="predicted"/>
<dbReference type="InterPro" id="IPR050834">
    <property type="entry name" value="Glycosyltransf_2"/>
</dbReference>
<evidence type="ECO:0000259" key="1">
    <source>
        <dbReference type="Pfam" id="PF00535"/>
    </source>
</evidence>
<dbReference type="PANTHER" id="PTHR43685:SF11">
    <property type="entry name" value="GLYCOSYLTRANSFERASE TAGX-RELATED"/>
    <property type="match status" value="1"/>
</dbReference>
<dbReference type="Pfam" id="PF00535">
    <property type="entry name" value="Glycos_transf_2"/>
    <property type="match status" value="1"/>
</dbReference>
<protein>
    <submittedName>
        <fullName evidence="2">Glycosyltransferase family 2 protein</fullName>
    </submittedName>
</protein>
<evidence type="ECO:0000313" key="2">
    <source>
        <dbReference type="EMBL" id="MFD1872257.1"/>
    </source>
</evidence>
<dbReference type="Gene3D" id="3.90.550.10">
    <property type="entry name" value="Spore Coat Polysaccharide Biosynthesis Protein SpsA, Chain A"/>
    <property type="match status" value="1"/>
</dbReference>
<dbReference type="SUPFAM" id="SSF53448">
    <property type="entry name" value="Nucleotide-diphospho-sugar transferases"/>
    <property type="match status" value="1"/>
</dbReference>
<dbReference type="InterPro" id="IPR029044">
    <property type="entry name" value="Nucleotide-diphossugar_trans"/>
</dbReference>
<name>A0ABW4QSG0_9BACT</name>
<dbReference type="RefSeq" id="WP_382312646.1">
    <property type="nucleotide sequence ID" value="NZ_JBHUFD010000002.1"/>
</dbReference>
<dbReference type="PANTHER" id="PTHR43685">
    <property type="entry name" value="GLYCOSYLTRANSFERASE"/>
    <property type="match status" value="1"/>
</dbReference>
<dbReference type="InterPro" id="IPR001173">
    <property type="entry name" value="Glyco_trans_2-like"/>
</dbReference>
<accession>A0ABW4QSG0</accession>
<feature type="domain" description="Glycosyltransferase 2-like" evidence="1">
    <location>
        <begin position="4"/>
        <end position="168"/>
    </location>
</feature>
<comment type="caution">
    <text evidence="2">The sequence shown here is derived from an EMBL/GenBank/DDBJ whole genome shotgun (WGS) entry which is preliminary data.</text>
</comment>
<keyword evidence="3" id="KW-1185">Reference proteome</keyword>